<geneLocation type="plasmid" evidence="8">
    <name>pve_Plasmid</name>
</geneLocation>
<dbReference type="GO" id="GO:0042619">
    <property type="term" value="P:poly-hydroxybutyrate biosynthetic process"/>
    <property type="evidence" value="ECO:0007669"/>
    <property type="project" value="InterPro"/>
</dbReference>
<dbReference type="AlphaFoldDB" id="A0A1D3KA63"/>
<dbReference type="NCBIfam" id="TIGR01838">
    <property type="entry name" value="PHA_synth_I"/>
    <property type="match status" value="1"/>
</dbReference>
<name>A0A1D3KA63_PSEVE</name>
<dbReference type="InterPro" id="IPR010941">
    <property type="entry name" value="PhaC_N"/>
</dbReference>
<dbReference type="Pfam" id="PF07167">
    <property type="entry name" value="PhaC_N"/>
    <property type="match status" value="1"/>
</dbReference>
<organism evidence="7 8">
    <name type="scientific">Pseudomonas veronii 1YdBTEX2</name>
    <dbReference type="NCBI Taxonomy" id="1295141"/>
    <lineage>
        <taxon>Bacteria</taxon>
        <taxon>Pseudomonadati</taxon>
        <taxon>Pseudomonadota</taxon>
        <taxon>Gammaproteobacteria</taxon>
        <taxon>Pseudomonadales</taxon>
        <taxon>Pseudomonadaceae</taxon>
        <taxon>Pseudomonas</taxon>
    </lineage>
</organism>
<evidence type="ECO:0000313" key="8">
    <source>
        <dbReference type="Proteomes" id="UP000245431"/>
    </source>
</evidence>
<dbReference type="GO" id="GO:0016746">
    <property type="term" value="F:acyltransferase activity"/>
    <property type="evidence" value="ECO:0007669"/>
    <property type="project" value="UniProtKB-KW"/>
</dbReference>
<feature type="domain" description="Poly-beta-hydroxybutyrate polymerase N-terminal" evidence="6">
    <location>
        <begin position="79"/>
        <end position="244"/>
    </location>
</feature>
<keyword evidence="2" id="KW-0963">Cytoplasm</keyword>
<dbReference type="Gene3D" id="3.40.50.1820">
    <property type="entry name" value="alpha/beta hydrolase"/>
    <property type="match status" value="1"/>
</dbReference>
<evidence type="ECO:0000256" key="4">
    <source>
        <dbReference type="ARBA" id="ARBA00023315"/>
    </source>
</evidence>
<dbReference type="EC" id="2.3.1.-" evidence="7"/>
<dbReference type="InterPro" id="IPR010963">
    <property type="entry name" value="PHA_synth_I"/>
</dbReference>
<dbReference type="PANTHER" id="PTHR36837:SF5">
    <property type="entry name" value="POLY-3-HYDROXYBUTYRATE SYNTHASE"/>
    <property type="match status" value="1"/>
</dbReference>
<evidence type="ECO:0000256" key="1">
    <source>
        <dbReference type="ARBA" id="ARBA00004496"/>
    </source>
</evidence>
<protein>
    <submittedName>
        <fullName evidence="7">Poly-beta-hydroxybutyrate polymerase</fullName>
        <ecNumber evidence="7">2.3.1.-</ecNumber>
    </submittedName>
</protein>
<evidence type="ECO:0000256" key="2">
    <source>
        <dbReference type="ARBA" id="ARBA00022490"/>
    </source>
</evidence>
<keyword evidence="4 7" id="KW-0012">Acyltransferase</keyword>
<evidence type="ECO:0000256" key="5">
    <source>
        <dbReference type="SAM" id="MobiDB-lite"/>
    </source>
</evidence>
<dbReference type="InterPro" id="IPR029058">
    <property type="entry name" value="AB_hydrolase_fold"/>
</dbReference>
<keyword evidence="3 7" id="KW-0808">Transferase</keyword>
<gene>
    <name evidence="7" type="primary">phbC</name>
    <name evidence="7" type="ORF">PVE_P0157</name>
</gene>
<dbReference type="EMBL" id="LT599585">
    <property type="protein sequence ID" value="SBW85198.1"/>
    <property type="molecule type" value="Genomic_DNA"/>
</dbReference>
<dbReference type="InterPro" id="IPR051321">
    <property type="entry name" value="PHA/PHB_synthase"/>
</dbReference>
<reference evidence="8" key="1">
    <citation type="submission" date="2016-07" db="EMBL/GenBank/DDBJ databases">
        <authorList>
            <person name="Florea S."/>
            <person name="Webb J.S."/>
            <person name="Jaromczyk J."/>
            <person name="Schardl C.L."/>
        </authorList>
    </citation>
    <scope>NUCLEOTIDE SEQUENCE [LARGE SCALE GENOMIC DNA]</scope>
    <source>
        <strain evidence="8">1YdBTEX2</strain>
        <plasmid evidence="8">Plasmid pve_Plasmid</plasmid>
    </source>
</reference>
<dbReference type="GO" id="GO:0005737">
    <property type="term" value="C:cytoplasm"/>
    <property type="evidence" value="ECO:0007669"/>
    <property type="project" value="UniProtKB-SubCell"/>
</dbReference>
<comment type="subcellular location">
    <subcellularLocation>
        <location evidence="1">Cytoplasm</location>
    </subcellularLocation>
</comment>
<sequence length="597" mass="67875">METNTFNSYWSGQAPFVASLSLQQLRLWLAQHPWFSDYDQSAWFEIPAEQLQRLQDDYQQECALLTQRLFTAQPFDFSDPRFASGNWSEPLFGAIAAAYLLNSSFLTRLVALLPIEPDKPRRRVQYLVEQALAASAPSNFLASNPDALKQLVETAGTSLYTGILHLLGDIREGKLRQCDDGEFEVGTTLAITPGEVVYENAIFQLIQYYPRGDSQYQTPLFIVPPVINKYYILDLRPENSLVRHLVEQGHSVFMMSWRNFTQEQAGLSWDDLIQDGVISALRVTRAISGVRRLGCLGFCIGGTLLSSALAVLADRGDRDIASLSLLATFLDYVDTGPIDVFVDEQLVAYRERTIGGQNGAVGLFRGEDMGNTFSLLRPNELWWNYHVDKYLKGKKPRALDLLYWNNDSTNLPGPMYCWYLRHTYLQNDLKSGQLEICGNRLDLSQIEAPAYFLGTKEDHIVPWRSAYAGTALLSGPCRFVLGASGHIAGVINPPAQNKRHYWTCDSTPADPDEWFSNAEQHPGSWWNDWFDWLARHSGARQAAKPRLGSAEYPPWSPRRDAMSLPRAREVRRRTLYRPPFKTSHQTRQHWSPLHDWD</sequence>
<evidence type="ECO:0000256" key="3">
    <source>
        <dbReference type="ARBA" id="ARBA00022679"/>
    </source>
</evidence>
<proteinExistence type="predicted"/>
<feature type="region of interest" description="Disordered" evidence="5">
    <location>
        <begin position="575"/>
        <end position="597"/>
    </location>
</feature>
<dbReference type="PANTHER" id="PTHR36837">
    <property type="entry name" value="POLY(3-HYDROXYALKANOATE) POLYMERASE SUBUNIT PHAC"/>
    <property type="match status" value="1"/>
</dbReference>
<evidence type="ECO:0000259" key="6">
    <source>
        <dbReference type="Pfam" id="PF07167"/>
    </source>
</evidence>
<keyword evidence="7" id="KW-0614">Plasmid</keyword>
<dbReference type="Proteomes" id="UP000245431">
    <property type="component" value="Plasmid PVE_plasmid"/>
</dbReference>
<dbReference type="SUPFAM" id="SSF53474">
    <property type="entry name" value="alpha/beta-Hydrolases"/>
    <property type="match status" value="1"/>
</dbReference>
<accession>A0A1D3KA63</accession>
<evidence type="ECO:0000313" key="7">
    <source>
        <dbReference type="EMBL" id="SBW85198.1"/>
    </source>
</evidence>